<sequence>MGIESSHGILFTHSCALSGSSTDRPLETPHLAISRRPTSPSESVGANLAVILVRSYGGSGNGNMNYFPAFGDDIVVAIDSDIMNEAGLLLRMRLVYCFRGKVNAFLKKAYLGGCCYQRRTGHQVCHPVHLRVGDTNLNSIFRMGDRLFALEYLQGRLLSVLRIWSG</sequence>
<dbReference type="EMBL" id="KN835205">
    <property type="protein sequence ID" value="KIK43767.1"/>
    <property type="molecule type" value="Genomic_DNA"/>
</dbReference>
<accession>A0A0D0BBU9</accession>
<evidence type="ECO:0000313" key="2">
    <source>
        <dbReference type="Proteomes" id="UP000054485"/>
    </source>
</evidence>
<protein>
    <submittedName>
        <fullName evidence="1">Uncharacterized protein</fullName>
    </submittedName>
</protein>
<reference evidence="2" key="2">
    <citation type="submission" date="2015-01" db="EMBL/GenBank/DDBJ databases">
        <title>Evolutionary Origins and Diversification of the Mycorrhizal Mutualists.</title>
        <authorList>
            <consortium name="DOE Joint Genome Institute"/>
            <consortium name="Mycorrhizal Genomics Consortium"/>
            <person name="Kohler A."/>
            <person name="Kuo A."/>
            <person name="Nagy L.G."/>
            <person name="Floudas D."/>
            <person name="Copeland A."/>
            <person name="Barry K.W."/>
            <person name="Cichocki N."/>
            <person name="Veneault-Fourrey C."/>
            <person name="LaButti K."/>
            <person name="Lindquist E.A."/>
            <person name="Lipzen A."/>
            <person name="Lundell T."/>
            <person name="Morin E."/>
            <person name="Murat C."/>
            <person name="Riley R."/>
            <person name="Ohm R."/>
            <person name="Sun H."/>
            <person name="Tunlid A."/>
            <person name="Henrissat B."/>
            <person name="Grigoriev I.V."/>
            <person name="Hibbett D.S."/>
            <person name="Martin F."/>
        </authorList>
    </citation>
    <scope>NUCLEOTIDE SEQUENCE [LARGE SCALE GENOMIC DNA]</scope>
    <source>
        <strain evidence="2">UH-Slu-Lm8-n1</strain>
    </source>
</reference>
<dbReference type="InParanoid" id="A0A0D0BBU9"/>
<keyword evidence="2" id="KW-1185">Reference proteome</keyword>
<dbReference type="HOGENOM" id="CLU_1603840_0_0_1"/>
<organism evidence="1 2">
    <name type="scientific">Suillus luteus UH-Slu-Lm8-n1</name>
    <dbReference type="NCBI Taxonomy" id="930992"/>
    <lineage>
        <taxon>Eukaryota</taxon>
        <taxon>Fungi</taxon>
        <taxon>Dikarya</taxon>
        <taxon>Basidiomycota</taxon>
        <taxon>Agaricomycotina</taxon>
        <taxon>Agaricomycetes</taxon>
        <taxon>Agaricomycetidae</taxon>
        <taxon>Boletales</taxon>
        <taxon>Suillineae</taxon>
        <taxon>Suillaceae</taxon>
        <taxon>Suillus</taxon>
    </lineage>
</organism>
<reference evidence="1 2" key="1">
    <citation type="submission" date="2014-04" db="EMBL/GenBank/DDBJ databases">
        <authorList>
            <consortium name="DOE Joint Genome Institute"/>
            <person name="Kuo A."/>
            <person name="Ruytinx J."/>
            <person name="Rineau F."/>
            <person name="Colpaert J."/>
            <person name="Kohler A."/>
            <person name="Nagy L.G."/>
            <person name="Floudas D."/>
            <person name="Copeland A."/>
            <person name="Barry K.W."/>
            <person name="Cichocki N."/>
            <person name="Veneault-Fourrey C."/>
            <person name="LaButti K."/>
            <person name="Lindquist E.A."/>
            <person name="Lipzen A."/>
            <person name="Lundell T."/>
            <person name="Morin E."/>
            <person name="Murat C."/>
            <person name="Sun H."/>
            <person name="Tunlid A."/>
            <person name="Henrissat B."/>
            <person name="Grigoriev I.V."/>
            <person name="Hibbett D.S."/>
            <person name="Martin F."/>
            <person name="Nordberg H.P."/>
            <person name="Cantor M.N."/>
            <person name="Hua S.X."/>
        </authorList>
    </citation>
    <scope>NUCLEOTIDE SEQUENCE [LARGE SCALE GENOMIC DNA]</scope>
    <source>
        <strain evidence="1 2">UH-Slu-Lm8-n1</strain>
    </source>
</reference>
<dbReference type="AlphaFoldDB" id="A0A0D0BBU9"/>
<proteinExistence type="predicted"/>
<name>A0A0D0BBU9_9AGAM</name>
<evidence type="ECO:0000313" key="1">
    <source>
        <dbReference type="EMBL" id="KIK43767.1"/>
    </source>
</evidence>
<gene>
    <name evidence="1" type="ORF">CY34DRAFT_685869</name>
</gene>
<dbReference type="Proteomes" id="UP000054485">
    <property type="component" value="Unassembled WGS sequence"/>
</dbReference>